<accession>A0A1R3JMI6</accession>
<dbReference type="EMBL" id="AWWV01007516">
    <property type="protein sequence ID" value="OMO96072.1"/>
    <property type="molecule type" value="Genomic_DNA"/>
</dbReference>
<reference evidence="2 3" key="1">
    <citation type="submission" date="2013-09" db="EMBL/GenBank/DDBJ databases">
        <title>Corchorus capsularis genome sequencing.</title>
        <authorList>
            <person name="Alam M."/>
            <person name="Haque M.S."/>
            <person name="Islam M.S."/>
            <person name="Emdad E.M."/>
            <person name="Islam M.M."/>
            <person name="Ahmed B."/>
            <person name="Halim A."/>
            <person name="Hossen Q.M.M."/>
            <person name="Hossain M.Z."/>
            <person name="Ahmed R."/>
            <person name="Khan M.M."/>
            <person name="Islam R."/>
            <person name="Rashid M.M."/>
            <person name="Khan S.A."/>
            <person name="Rahman M.S."/>
            <person name="Alam M."/>
        </authorList>
    </citation>
    <scope>NUCLEOTIDE SEQUENCE [LARGE SCALE GENOMIC DNA]</scope>
    <source>
        <strain evidence="3">cv. CVL-1</strain>
        <tissue evidence="2">Whole seedling</tissue>
    </source>
</reference>
<proteinExistence type="predicted"/>
<dbReference type="Gramene" id="OMO96072">
    <property type="protein sequence ID" value="OMO96072"/>
    <property type="gene ID" value="CCACVL1_05080"/>
</dbReference>
<feature type="region of interest" description="Disordered" evidence="1">
    <location>
        <begin position="80"/>
        <end position="154"/>
    </location>
</feature>
<feature type="compositionally biased region" description="Basic and acidic residues" evidence="1">
    <location>
        <begin position="87"/>
        <end position="124"/>
    </location>
</feature>
<organism evidence="2 3">
    <name type="scientific">Corchorus capsularis</name>
    <name type="common">Jute</name>
    <dbReference type="NCBI Taxonomy" id="210143"/>
    <lineage>
        <taxon>Eukaryota</taxon>
        <taxon>Viridiplantae</taxon>
        <taxon>Streptophyta</taxon>
        <taxon>Embryophyta</taxon>
        <taxon>Tracheophyta</taxon>
        <taxon>Spermatophyta</taxon>
        <taxon>Magnoliopsida</taxon>
        <taxon>eudicotyledons</taxon>
        <taxon>Gunneridae</taxon>
        <taxon>Pentapetalae</taxon>
        <taxon>rosids</taxon>
        <taxon>malvids</taxon>
        <taxon>Malvales</taxon>
        <taxon>Malvaceae</taxon>
        <taxon>Grewioideae</taxon>
        <taxon>Apeibeae</taxon>
        <taxon>Corchorus</taxon>
    </lineage>
</organism>
<sequence length="154" mass="17157">MARAATNRRAPSFGIETTITEEEHLELMYNFTLQANPETHLEATLAVANEQQLEQNQEGANAGEENCNLNEEDFVSAFLVDNLEEGEERRSSDSQNEKRKREGKSDSEETDSDGNRNLRRRMEQLEVGSGSGSAADNNTYGVWKAVPNQPPQAP</sequence>
<evidence type="ECO:0000313" key="3">
    <source>
        <dbReference type="Proteomes" id="UP000188268"/>
    </source>
</evidence>
<dbReference type="Proteomes" id="UP000188268">
    <property type="component" value="Unassembled WGS sequence"/>
</dbReference>
<dbReference type="OrthoDB" id="10570932at2759"/>
<gene>
    <name evidence="2" type="ORF">CCACVL1_05080</name>
</gene>
<comment type="caution">
    <text evidence="2">The sequence shown here is derived from an EMBL/GenBank/DDBJ whole genome shotgun (WGS) entry which is preliminary data.</text>
</comment>
<name>A0A1R3JMI6_COCAP</name>
<protein>
    <submittedName>
        <fullName evidence="2">Uncharacterized protein</fullName>
    </submittedName>
</protein>
<dbReference type="AlphaFoldDB" id="A0A1R3JMI6"/>
<evidence type="ECO:0000256" key="1">
    <source>
        <dbReference type="SAM" id="MobiDB-lite"/>
    </source>
</evidence>
<evidence type="ECO:0000313" key="2">
    <source>
        <dbReference type="EMBL" id="OMO96072.1"/>
    </source>
</evidence>
<keyword evidence="3" id="KW-1185">Reference proteome</keyword>